<protein>
    <submittedName>
        <fullName evidence="5">4-hydroxy-tetrahydrodipicolinate synthase</fullName>
    </submittedName>
</protein>
<sequence length="302" mass="32752">MTIRWQGVFPAVTTKLKPDCSLDAGAIRAGLERLIARGVNGVLMMGMVGENAQLSPQEKQEVLRIALDTVKGRVPVLSGVAETSTERAAAFARDAHALGVDGLMVFPGLTYKSDDDETVAFYRAVAQASPLPILLYNNPRGYGVDLTPDVVARLLEEPSIVALKEESYDTTRVTDLITRFGDRLAVVCGVDDLVVESAALGVRCWVSGMANAVPRESVDLLALAAAGDFDKARELYRVLTPLYHLDTVAKLVQHIKLAEHLIDGTAETVKPPRLPLSGAERERTIAIVRETQAGLRRLGYDY</sequence>
<dbReference type="PANTHER" id="PTHR12128">
    <property type="entry name" value="DIHYDRODIPICOLINATE SYNTHASE"/>
    <property type="match status" value="1"/>
</dbReference>
<dbReference type="GO" id="GO:0008840">
    <property type="term" value="F:4-hydroxy-tetrahydrodipicolinate synthase activity"/>
    <property type="evidence" value="ECO:0007669"/>
    <property type="project" value="TreeGrafter"/>
</dbReference>
<dbReference type="SMART" id="SM01130">
    <property type="entry name" value="DHDPS"/>
    <property type="match status" value="1"/>
</dbReference>
<dbReference type="PRINTS" id="PR00146">
    <property type="entry name" value="DHPICSNTHASE"/>
</dbReference>
<dbReference type="Gene3D" id="3.20.20.70">
    <property type="entry name" value="Aldolase class I"/>
    <property type="match status" value="1"/>
</dbReference>
<dbReference type="Pfam" id="PF00701">
    <property type="entry name" value="DHDPS"/>
    <property type="match status" value="1"/>
</dbReference>
<evidence type="ECO:0000313" key="6">
    <source>
        <dbReference type="Proteomes" id="UP000292445"/>
    </source>
</evidence>
<dbReference type="Proteomes" id="UP000292445">
    <property type="component" value="Unassembled WGS sequence"/>
</dbReference>
<dbReference type="InterPro" id="IPR013785">
    <property type="entry name" value="Aldolase_TIM"/>
</dbReference>
<proteinExistence type="inferred from homology"/>
<dbReference type="CDD" id="cd00408">
    <property type="entry name" value="DHDPS-like"/>
    <property type="match status" value="1"/>
</dbReference>
<organism evidence="5 6">
    <name type="scientific">Pigmentiphaga kullae</name>
    <dbReference type="NCBI Taxonomy" id="151784"/>
    <lineage>
        <taxon>Bacteria</taxon>
        <taxon>Pseudomonadati</taxon>
        <taxon>Pseudomonadota</taxon>
        <taxon>Betaproteobacteria</taxon>
        <taxon>Burkholderiales</taxon>
        <taxon>Alcaligenaceae</taxon>
        <taxon>Pigmentiphaga</taxon>
    </lineage>
</organism>
<keyword evidence="6" id="KW-1185">Reference proteome</keyword>
<dbReference type="OrthoDB" id="199953at2"/>
<accession>A0A4Q7N8A6</accession>
<keyword evidence="1 2" id="KW-0456">Lyase</keyword>
<feature type="active site" description="Schiff-base intermediate with substrate" evidence="3">
    <location>
        <position position="164"/>
    </location>
</feature>
<gene>
    <name evidence="5" type="ORF">EV675_4970</name>
</gene>
<evidence type="ECO:0000256" key="2">
    <source>
        <dbReference type="PIRNR" id="PIRNR001365"/>
    </source>
</evidence>
<dbReference type="AlphaFoldDB" id="A0A4Q7N8A6"/>
<dbReference type="PANTHER" id="PTHR12128:SF72">
    <property type="entry name" value="DIHYDRODIPICOLINATE SYNTHASE"/>
    <property type="match status" value="1"/>
</dbReference>
<comment type="caution">
    <text evidence="5">The sequence shown here is derived from an EMBL/GenBank/DDBJ whole genome shotgun (WGS) entry which is preliminary data.</text>
</comment>
<dbReference type="RefSeq" id="WP_130361012.1">
    <property type="nucleotide sequence ID" value="NZ_SGXC01000003.1"/>
</dbReference>
<evidence type="ECO:0000313" key="5">
    <source>
        <dbReference type="EMBL" id="RZS78325.1"/>
    </source>
</evidence>
<comment type="similarity">
    <text evidence="2">Belongs to the DapA family.</text>
</comment>
<dbReference type="SUPFAM" id="SSF51569">
    <property type="entry name" value="Aldolase"/>
    <property type="match status" value="1"/>
</dbReference>
<name>A0A4Q7N8A6_9BURK</name>
<dbReference type="PIRSF" id="PIRSF001365">
    <property type="entry name" value="DHDPS"/>
    <property type="match status" value="1"/>
</dbReference>
<dbReference type="InterPro" id="IPR002220">
    <property type="entry name" value="DapA-like"/>
</dbReference>
<reference evidence="5 6" key="1">
    <citation type="submission" date="2019-02" db="EMBL/GenBank/DDBJ databases">
        <title>Genomic Encyclopedia of Type Strains, Phase IV (KMG-IV): sequencing the most valuable type-strain genomes for metagenomic binning, comparative biology and taxonomic classification.</title>
        <authorList>
            <person name="Goeker M."/>
        </authorList>
    </citation>
    <scope>NUCLEOTIDE SEQUENCE [LARGE SCALE GENOMIC DNA]</scope>
    <source>
        <strain evidence="5 6">K24</strain>
    </source>
</reference>
<evidence type="ECO:0000256" key="3">
    <source>
        <dbReference type="PIRSR" id="PIRSR001365-1"/>
    </source>
</evidence>
<evidence type="ECO:0000256" key="4">
    <source>
        <dbReference type="PIRSR" id="PIRSR001365-2"/>
    </source>
</evidence>
<feature type="active site" description="Proton donor/acceptor" evidence="3">
    <location>
        <position position="136"/>
    </location>
</feature>
<evidence type="ECO:0000256" key="1">
    <source>
        <dbReference type="ARBA" id="ARBA00023239"/>
    </source>
</evidence>
<dbReference type="EMBL" id="SGXC01000003">
    <property type="protein sequence ID" value="RZS78325.1"/>
    <property type="molecule type" value="Genomic_DNA"/>
</dbReference>
<feature type="binding site" evidence="4">
    <location>
        <position position="206"/>
    </location>
    <ligand>
        <name>pyruvate</name>
        <dbReference type="ChEBI" id="CHEBI:15361"/>
    </ligand>
</feature>